<dbReference type="AlphaFoldDB" id="A0A369W2P6"/>
<evidence type="ECO:0000313" key="3">
    <source>
        <dbReference type="Proteomes" id="UP000253918"/>
    </source>
</evidence>
<reference evidence="2 3" key="1">
    <citation type="submission" date="2018-07" db="EMBL/GenBank/DDBJ databases">
        <title>a novel species of Sphingomonas isolated from the rhizosphere soil of Araceae plant.</title>
        <authorList>
            <person name="Zhiyong W."/>
            <person name="Qinglan Z."/>
            <person name="Zhiwei F."/>
            <person name="Ding X."/>
            <person name="Gejiao W."/>
            <person name="Shixue Z."/>
        </authorList>
    </citation>
    <scope>NUCLEOTIDE SEQUENCE [LARGE SCALE GENOMIC DNA]</scope>
    <source>
        <strain evidence="2 3">WZY 27</strain>
    </source>
</reference>
<proteinExistence type="predicted"/>
<comment type="caution">
    <text evidence="2">The sequence shown here is derived from an EMBL/GenBank/DDBJ whole genome shotgun (WGS) entry which is preliminary data.</text>
</comment>
<keyword evidence="3" id="KW-1185">Reference proteome</keyword>
<dbReference type="Gene3D" id="2.40.128.520">
    <property type="match status" value="1"/>
</dbReference>
<organism evidence="2 3">
    <name type="scientific">Sphingomonas aracearum</name>
    <dbReference type="NCBI Taxonomy" id="2283317"/>
    <lineage>
        <taxon>Bacteria</taxon>
        <taxon>Pseudomonadati</taxon>
        <taxon>Pseudomonadota</taxon>
        <taxon>Alphaproteobacteria</taxon>
        <taxon>Sphingomonadales</taxon>
        <taxon>Sphingomonadaceae</taxon>
        <taxon>Sphingomonas</taxon>
    </lineage>
</organism>
<accession>A0A369W2P6</accession>
<evidence type="ECO:0000259" key="1">
    <source>
        <dbReference type="Pfam" id="PF09917"/>
    </source>
</evidence>
<evidence type="ECO:0000313" key="2">
    <source>
        <dbReference type="EMBL" id="RDE06341.1"/>
    </source>
</evidence>
<feature type="domain" description="DUF2147" evidence="1">
    <location>
        <begin position="25"/>
        <end position="130"/>
    </location>
</feature>
<dbReference type="PANTHER" id="PTHR36919:SF2">
    <property type="entry name" value="BLL6627 PROTEIN"/>
    <property type="match status" value="1"/>
</dbReference>
<dbReference type="InterPro" id="IPR019223">
    <property type="entry name" value="DUF2147"/>
</dbReference>
<protein>
    <submittedName>
        <fullName evidence="2">DUF2147 domain-containing protein</fullName>
    </submittedName>
</protein>
<gene>
    <name evidence="2" type="ORF">DVW87_01005</name>
</gene>
<dbReference type="OrthoDB" id="9811671at2"/>
<dbReference type="PANTHER" id="PTHR36919">
    <property type="entry name" value="BLR1215 PROTEIN"/>
    <property type="match status" value="1"/>
</dbReference>
<sequence>MIRLLVLAALVATPNPPGPRPGLAGTWRNASDSVRIRIAPCRGPGLCGTVTSASAKARADAEAGSGRSLIGAQLFSGFEQEDDGLWYGEVYVPDLDRSFSGSIEQRGPDTLVGTGCLFANFGCKTQVWTRVAGAPPKKR</sequence>
<dbReference type="RefSeq" id="WP_114685922.1">
    <property type="nucleotide sequence ID" value="NZ_QQNB01000001.1"/>
</dbReference>
<dbReference type="Proteomes" id="UP000253918">
    <property type="component" value="Unassembled WGS sequence"/>
</dbReference>
<dbReference type="EMBL" id="QQNB01000001">
    <property type="protein sequence ID" value="RDE06341.1"/>
    <property type="molecule type" value="Genomic_DNA"/>
</dbReference>
<name>A0A369W2P6_9SPHN</name>
<dbReference type="Pfam" id="PF09917">
    <property type="entry name" value="DUF2147"/>
    <property type="match status" value="1"/>
</dbReference>